<proteinExistence type="predicted"/>
<evidence type="ECO:0008006" key="3">
    <source>
        <dbReference type="Google" id="ProtNLM"/>
    </source>
</evidence>
<dbReference type="Proteomes" id="UP000248272">
    <property type="component" value="Unassembled WGS sequence"/>
</dbReference>
<organism evidence="1 2">
    <name type="scientific">Microcystis aeruginosa Sj</name>
    <dbReference type="NCBI Taxonomy" id="1979544"/>
    <lineage>
        <taxon>Bacteria</taxon>
        <taxon>Bacillati</taxon>
        <taxon>Cyanobacteriota</taxon>
        <taxon>Cyanophyceae</taxon>
        <taxon>Oscillatoriophycideae</taxon>
        <taxon>Chroococcales</taxon>
        <taxon>Microcystaceae</taxon>
        <taxon>Microcystis</taxon>
    </lineage>
</organism>
<sequence>MLDTGFTEFLAINKQDVEGLNWAYFDQEEMLTARGLANFDIYLGKVLINELEFEVPVFAGDDIQEILIGSQWLKEFDLMVRYRQE</sequence>
<gene>
    <name evidence="1" type="ORF">MSj_03180</name>
</gene>
<comment type="caution">
    <text evidence="1">The sequence shown here is derived from an EMBL/GenBank/DDBJ whole genome shotgun (WGS) entry which is preliminary data.</text>
</comment>
<dbReference type="AlphaFoldDB" id="A0A2Z6UR36"/>
<evidence type="ECO:0000313" key="2">
    <source>
        <dbReference type="Proteomes" id="UP000248272"/>
    </source>
</evidence>
<reference evidence="1 2" key="1">
    <citation type="journal article" date="2018" name="Front. Microbiol.">
        <title>Adaptation of the Freshwater Bloom-Forming Cyanobacterium Microcystis aeruginosa to Brackish Water Is Driven by Recent Horizontal Transfer of Sucrose Genes.</title>
        <authorList>
            <person name="Tanabe Y."/>
            <person name="Hodoki Y."/>
            <person name="Sano T."/>
            <person name="Tada K."/>
            <person name="Watanabe M.M."/>
        </authorList>
    </citation>
    <scope>NUCLEOTIDE SEQUENCE [LARGE SCALE GENOMIC DNA]</scope>
    <source>
        <strain evidence="1 2">Sj</strain>
    </source>
</reference>
<evidence type="ECO:0000313" key="1">
    <source>
        <dbReference type="EMBL" id="GBL11672.1"/>
    </source>
</evidence>
<name>A0A2Z6UR36_MICAE</name>
<protein>
    <recommendedName>
        <fullName evidence="3">Aspartyl protease</fullName>
    </recommendedName>
</protein>
<accession>A0A2Z6UR36</accession>
<dbReference type="EMBL" id="BDSG01000087">
    <property type="protein sequence ID" value="GBL11672.1"/>
    <property type="molecule type" value="Genomic_DNA"/>
</dbReference>